<reference evidence="3 5" key="2">
    <citation type="submission" date="2019-10" db="EMBL/GenBank/DDBJ databases">
        <authorList>
            <person name="Karimi E."/>
        </authorList>
    </citation>
    <scope>NUCLEOTIDE SEQUENCE [LARGE SCALE GENOMIC DNA]</scope>
    <source>
        <strain evidence="3">Sphingobacterium sp. 8BC</strain>
    </source>
</reference>
<gene>
    <name evidence="2" type="ORF">NCTC11343_01305</name>
    <name evidence="3" type="ORF">SPHINGO8BC_60575</name>
</gene>
<dbReference type="Proteomes" id="UP000432350">
    <property type="component" value="Unassembled WGS sequence"/>
</dbReference>
<dbReference type="GeneID" id="97180735"/>
<dbReference type="EMBL" id="CABWMV010000025">
    <property type="protein sequence ID" value="VXD05600.1"/>
    <property type="molecule type" value="Genomic_DNA"/>
</dbReference>
<accession>A0A654DK87</accession>
<evidence type="ECO:0000313" key="5">
    <source>
        <dbReference type="Proteomes" id="UP000432350"/>
    </source>
</evidence>
<dbReference type="AlphaFoldDB" id="A0A2X2L6D6"/>
<accession>A0A2X2L6D6</accession>
<evidence type="ECO:0000256" key="1">
    <source>
        <dbReference type="SAM" id="SignalP"/>
    </source>
</evidence>
<protein>
    <recommendedName>
        <fullName evidence="6">DUF4294 domain-containing protein</fullName>
    </recommendedName>
</protein>
<dbReference type="InterPro" id="IPR025636">
    <property type="entry name" value="DUF4294"/>
</dbReference>
<evidence type="ECO:0000313" key="2">
    <source>
        <dbReference type="EMBL" id="SPZ84760.1"/>
    </source>
</evidence>
<dbReference type="EMBL" id="UAUU01000003">
    <property type="protein sequence ID" value="SPZ84760.1"/>
    <property type="molecule type" value="Genomic_DNA"/>
</dbReference>
<evidence type="ECO:0000313" key="3">
    <source>
        <dbReference type="EMBL" id="VXD05600.1"/>
    </source>
</evidence>
<evidence type="ECO:0008006" key="6">
    <source>
        <dbReference type="Google" id="ProtNLM"/>
    </source>
</evidence>
<dbReference type="Pfam" id="PF14127">
    <property type="entry name" value="DUF4294"/>
    <property type="match status" value="1"/>
</dbReference>
<name>A0A2X2L6D6_SPHMU</name>
<organism evidence="2 4">
    <name type="scientific">Sphingobacterium multivorum</name>
    <dbReference type="NCBI Taxonomy" id="28454"/>
    <lineage>
        <taxon>Bacteria</taxon>
        <taxon>Pseudomonadati</taxon>
        <taxon>Bacteroidota</taxon>
        <taxon>Sphingobacteriia</taxon>
        <taxon>Sphingobacteriales</taxon>
        <taxon>Sphingobacteriaceae</taxon>
        <taxon>Sphingobacterium</taxon>
    </lineage>
</organism>
<reference evidence="2 4" key="1">
    <citation type="submission" date="2018-06" db="EMBL/GenBank/DDBJ databases">
        <authorList>
            <consortium name="Pathogen Informatics"/>
            <person name="Doyle S."/>
        </authorList>
    </citation>
    <scope>NUCLEOTIDE SEQUENCE [LARGE SCALE GENOMIC DNA]</scope>
    <source>
        <strain evidence="2 4">NCTC11343</strain>
    </source>
</reference>
<dbReference type="RefSeq" id="WP_070564139.1">
    <property type="nucleotide sequence ID" value="NZ_CP068086.1"/>
</dbReference>
<evidence type="ECO:0000313" key="4">
    <source>
        <dbReference type="Proteomes" id="UP000251241"/>
    </source>
</evidence>
<keyword evidence="1" id="KW-0732">Signal</keyword>
<feature type="chain" id="PRO_5036326702" description="DUF4294 domain-containing protein" evidence="1">
    <location>
        <begin position="20"/>
        <end position="210"/>
    </location>
</feature>
<proteinExistence type="predicted"/>
<dbReference type="Proteomes" id="UP000251241">
    <property type="component" value="Unassembled WGS sequence"/>
</dbReference>
<sequence length="210" mass="24279">MKTILFCLLFLTATLSGWAQSQSLTLPLYGEGAQETVNSYMTTTLANGEVLPWFPIPQVTVVAKRTWSSEEARREYLRFRRNVLKVLPYAIYAQKRYDQLDRDLALTSDKKEHKALVEKCESDVKQMFDREIKNMTISQGKILIKLIDRYTGHTGYEMVKEMKGGISAFFYQGVAKIFGHNLKSTYDPKEDFAIENIIREFEKSRPQPVM</sequence>
<feature type="signal peptide" evidence="1">
    <location>
        <begin position="1"/>
        <end position="19"/>
    </location>
</feature>